<accession>A0AAC8W0E4</accession>
<dbReference type="PROSITE" id="PS00870">
    <property type="entry name" value="CLPAB_1"/>
    <property type="match status" value="1"/>
</dbReference>
<evidence type="ECO:0000256" key="2">
    <source>
        <dbReference type="ARBA" id="ARBA00022737"/>
    </source>
</evidence>
<dbReference type="InterPro" id="IPR017729">
    <property type="entry name" value="ATPase_T6SS_ClpV1"/>
</dbReference>
<dbReference type="InterPro" id="IPR027417">
    <property type="entry name" value="P-loop_NTPase"/>
</dbReference>
<dbReference type="GO" id="GO:0016887">
    <property type="term" value="F:ATP hydrolysis activity"/>
    <property type="evidence" value="ECO:0007669"/>
    <property type="project" value="InterPro"/>
</dbReference>
<dbReference type="GO" id="GO:0005737">
    <property type="term" value="C:cytoplasm"/>
    <property type="evidence" value="ECO:0007669"/>
    <property type="project" value="TreeGrafter"/>
</dbReference>
<dbReference type="SMART" id="SM01086">
    <property type="entry name" value="ClpB_D2-small"/>
    <property type="match status" value="1"/>
</dbReference>
<keyword evidence="9" id="KW-1185">Reference proteome</keyword>
<reference evidence="8 9" key="2">
    <citation type="journal article" date="2016" name="Genome Announc.">
        <title>Complete Genome Sequence of a Strain of Azospirillum thiophilum Isolated from a Sulfide Spring.</title>
        <authorList>
            <person name="Fomenkov A."/>
            <person name="Vincze T."/>
            <person name="Grabovich M."/>
            <person name="Anton B.P."/>
            <person name="Dubinina G."/>
            <person name="Orlova M."/>
            <person name="Belousova E."/>
            <person name="Roberts R.J."/>
        </authorList>
    </citation>
    <scope>NUCLEOTIDE SEQUENCE [LARGE SCALE GENOMIC DNA]</scope>
    <source>
        <strain evidence="8 9">BV-S</strain>
    </source>
</reference>
<gene>
    <name evidence="8" type="ORF">AL072_16085</name>
</gene>
<dbReference type="AlphaFoldDB" id="A0AAC8W0E4"/>
<evidence type="ECO:0000256" key="5">
    <source>
        <dbReference type="ARBA" id="ARBA00023186"/>
    </source>
</evidence>
<dbReference type="KEGG" id="ati:AL072_16085"/>
<dbReference type="SUPFAM" id="SSF52540">
    <property type="entry name" value="P-loop containing nucleoside triphosphate hydrolases"/>
    <property type="match status" value="2"/>
</dbReference>
<keyword evidence="4" id="KW-0067">ATP-binding</keyword>
<evidence type="ECO:0000256" key="3">
    <source>
        <dbReference type="ARBA" id="ARBA00022741"/>
    </source>
</evidence>
<keyword evidence="3" id="KW-0547">Nucleotide-binding</keyword>
<organism evidence="8 9">
    <name type="scientific">Azospirillum thiophilum</name>
    <dbReference type="NCBI Taxonomy" id="528244"/>
    <lineage>
        <taxon>Bacteria</taxon>
        <taxon>Pseudomonadati</taxon>
        <taxon>Pseudomonadota</taxon>
        <taxon>Alphaproteobacteria</taxon>
        <taxon>Rhodospirillales</taxon>
        <taxon>Azospirillaceae</taxon>
        <taxon>Azospirillum</taxon>
    </lineage>
</organism>
<dbReference type="Gene3D" id="3.40.50.300">
    <property type="entry name" value="P-loop containing nucleotide triphosphate hydrolases"/>
    <property type="match status" value="3"/>
</dbReference>
<keyword evidence="5" id="KW-0143">Chaperone</keyword>
<dbReference type="InterPro" id="IPR036628">
    <property type="entry name" value="Clp_N_dom_sf"/>
</dbReference>
<dbReference type="GO" id="GO:0005524">
    <property type="term" value="F:ATP binding"/>
    <property type="evidence" value="ECO:0007669"/>
    <property type="project" value="UniProtKB-KW"/>
</dbReference>
<dbReference type="InterPro" id="IPR018368">
    <property type="entry name" value="ClpA/B_CS1"/>
</dbReference>
<dbReference type="Pfam" id="PF10431">
    <property type="entry name" value="ClpB_D2-small"/>
    <property type="match status" value="1"/>
</dbReference>
<dbReference type="RefSeq" id="WP_045583199.1">
    <property type="nucleotide sequence ID" value="NZ_CP012402.1"/>
</dbReference>
<evidence type="ECO:0000259" key="6">
    <source>
        <dbReference type="SMART" id="SM00382"/>
    </source>
</evidence>
<sequence length="885" mass="95672">MEMKFLVNKLNATCRRALEEAAALAVARSNFHVEIEHFLVKLLDARQSDVGAILHQYDATAGAIQSELSLVIDEFKRGSTRTPTFSQDLPKVLESAWMISSLTLGEQQIRSGAVLLAILENQSAMGPLSSRAPALARLPLDRLKADLKPLCAAGTGEGTATGRAASSAADAAADAGGTAPPASDSALDTYTHDLTAAARSGRIDPIIGRDGEIRQLVDILLRRRQNNPILTGEPGVGKTAIVEGFAQKVVAGDVPEPLRRIAVRTLDLGLLQAGAGVRGEFEDRLRRLIDEVRKSPVPIILFIDEAHTMIGAGGQAGQGDAANLLKPALARGELRTIAATTWAEYKKYFEKDPALARRFQVVKVPEPSDADTVRMMRALLPRLEAHHNVTITDQAVTDAVHLSSRYLSGRQQPDKSLSVLDTACARVAVGQSSTPPAIEAIGHELMTIESELSLLRRERNVGIGDPDRIEALIARRTALQAEQAALQQAFDAQSLLVGRIRQLRRGIYEKSELAERDEIARAEIDGLRLGVTGLTGELETLQGESPLVPLCVDSAAVASVISGWTGIPAGRMVRDDIKGVLDLRARMAEWIIGQNDALDVICKRIRTASAGLSEPDRPTGVFMLVGPSGVGKTETAATIAELMYGGTREMVVINMSEYQEAHTVSNLKGAPPGYVGYGEGGVLTEAVRRRPYSVVLLDEIEKAHTDVTELFYQVFDKGTLEDGEGEVVDFKSTVIFMTSNLGSDAVMDHCLRATAKPDPADLADIVRPYLTRHFKAAFMGRVTVVPFFPLTPREIGEIARLKLARIQRRMRENHRAELTVSPAAIDAIVARANEVDSGARSIDAVLTETLLAELSDGILRRMVDDLPFTAIDVDVNDIGFTYNFS</sequence>
<dbReference type="Gene3D" id="1.10.8.60">
    <property type="match status" value="1"/>
</dbReference>
<feature type="domain" description="Clp ATPase C-terminal" evidence="7">
    <location>
        <begin position="790"/>
        <end position="880"/>
    </location>
</feature>
<feature type="domain" description="AAA+ ATPase" evidence="6">
    <location>
        <begin position="618"/>
        <end position="761"/>
    </location>
</feature>
<name>A0AAC8W0E4_9PROT</name>
<dbReference type="PANTHER" id="PTHR11638:SF184">
    <property type="entry name" value="ATPASE WITH CHAPERONE ACTIVITY"/>
    <property type="match status" value="1"/>
</dbReference>
<dbReference type="InterPro" id="IPR003959">
    <property type="entry name" value="ATPase_AAA_core"/>
</dbReference>
<dbReference type="InterPro" id="IPR050130">
    <property type="entry name" value="ClpA_ClpB"/>
</dbReference>
<dbReference type="PANTHER" id="PTHR11638">
    <property type="entry name" value="ATP-DEPENDENT CLP PROTEASE"/>
    <property type="match status" value="1"/>
</dbReference>
<dbReference type="InterPro" id="IPR003593">
    <property type="entry name" value="AAA+_ATPase"/>
</dbReference>
<dbReference type="InterPro" id="IPR001270">
    <property type="entry name" value="ClpA/B"/>
</dbReference>
<proteinExistence type="inferred from homology"/>
<dbReference type="SUPFAM" id="SSF81923">
    <property type="entry name" value="Double Clp-N motif"/>
    <property type="match status" value="1"/>
</dbReference>
<dbReference type="Proteomes" id="UP000069935">
    <property type="component" value="Chromosome 2"/>
</dbReference>
<dbReference type="Pfam" id="PF02861">
    <property type="entry name" value="Clp_N"/>
    <property type="match status" value="1"/>
</dbReference>
<feature type="domain" description="AAA+ ATPase" evidence="6">
    <location>
        <begin position="224"/>
        <end position="369"/>
    </location>
</feature>
<reference evidence="9" key="1">
    <citation type="submission" date="2015-08" db="EMBL/GenBank/DDBJ databases">
        <title>Complete Genome Sequence of Azospirillum thiophilum BV-S.</title>
        <authorList>
            <person name="Fomenkov A."/>
            <person name="Vincze T."/>
            <person name="Grabovich M."/>
            <person name="Dubinina G."/>
            <person name="Orlova M."/>
            <person name="Belousova E."/>
            <person name="Roberts R.J."/>
        </authorList>
    </citation>
    <scope>NUCLEOTIDE SEQUENCE [LARGE SCALE GENOMIC DNA]</scope>
    <source>
        <strain evidence="9">BV-S</strain>
    </source>
</reference>
<evidence type="ECO:0000256" key="4">
    <source>
        <dbReference type="ARBA" id="ARBA00022840"/>
    </source>
</evidence>
<dbReference type="CDD" id="cd00009">
    <property type="entry name" value="AAA"/>
    <property type="match status" value="1"/>
</dbReference>
<dbReference type="InterPro" id="IPR004176">
    <property type="entry name" value="Clp_R_N"/>
</dbReference>
<dbReference type="NCBIfam" id="TIGR03345">
    <property type="entry name" value="VI_ClpV1"/>
    <property type="match status" value="1"/>
</dbReference>
<dbReference type="EMBL" id="CP012402">
    <property type="protein sequence ID" value="ALG72576.1"/>
    <property type="molecule type" value="Genomic_DNA"/>
</dbReference>
<dbReference type="Pfam" id="PF17871">
    <property type="entry name" value="AAA_lid_9"/>
    <property type="match status" value="1"/>
</dbReference>
<evidence type="ECO:0000256" key="1">
    <source>
        <dbReference type="ARBA" id="ARBA00008675"/>
    </source>
</evidence>
<dbReference type="Pfam" id="PF07724">
    <property type="entry name" value="AAA_2"/>
    <property type="match status" value="1"/>
</dbReference>
<dbReference type="PRINTS" id="PR00300">
    <property type="entry name" value="CLPPROTEASEA"/>
</dbReference>
<dbReference type="InterPro" id="IPR019489">
    <property type="entry name" value="Clp_ATPase_C"/>
</dbReference>
<evidence type="ECO:0000313" key="9">
    <source>
        <dbReference type="Proteomes" id="UP000069935"/>
    </source>
</evidence>
<protein>
    <submittedName>
        <fullName evidence="8">AAA family ATPase</fullName>
    </submittedName>
</protein>
<dbReference type="InterPro" id="IPR041546">
    <property type="entry name" value="ClpA/ClpB_AAA_lid"/>
</dbReference>
<keyword evidence="2" id="KW-0677">Repeat</keyword>
<dbReference type="Pfam" id="PF00004">
    <property type="entry name" value="AAA"/>
    <property type="match status" value="1"/>
</dbReference>
<evidence type="ECO:0000259" key="7">
    <source>
        <dbReference type="SMART" id="SM01086"/>
    </source>
</evidence>
<dbReference type="Gene3D" id="1.10.1780.10">
    <property type="entry name" value="Clp, N-terminal domain"/>
    <property type="match status" value="1"/>
</dbReference>
<dbReference type="CDD" id="cd19499">
    <property type="entry name" value="RecA-like_ClpB_Hsp104-like"/>
    <property type="match status" value="1"/>
</dbReference>
<dbReference type="SMART" id="SM00382">
    <property type="entry name" value="AAA"/>
    <property type="match status" value="2"/>
</dbReference>
<evidence type="ECO:0000313" key="8">
    <source>
        <dbReference type="EMBL" id="ALG72576.1"/>
    </source>
</evidence>
<dbReference type="GO" id="GO:0034605">
    <property type="term" value="P:cellular response to heat"/>
    <property type="evidence" value="ECO:0007669"/>
    <property type="project" value="TreeGrafter"/>
</dbReference>
<comment type="similarity">
    <text evidence="1">Belongs to the ClpA/ClpB family.</text>
</comment>